<reference evidence="6 7" key="1">
    <citation type="submission" date="2017-06" db="EMBL/GenBank/DDBJ databases">
        <title>Investigating the central metabolism of Clostridium thermosuccinogenes.</title>
        <authorList>
            <person name="Koendjbiharie J.G."/>
            <person name="van Kranenburg R."/>
        </authorList>
    </citation>
    <scope>NUCLEOTIDE SEQUENCE [LARGE SCALE GENOMIC DNA]</scope>
    <source>
        <strain evidence="6 7">DSM 5806</strain>
    </source>
</reference>
<proteinExistence type="predicted"/>
<dbReference type="PROSITE" id="PS00041">
    <property type="entry name" value="HTH_ARAC_FAMILY_1"/>
    <property type="match status" value="1"/>
</dbReference>
<keyword evidence="3" id="KW-0804">Transcription</keyword>
<feature type="transmembrane region" description="Helical" evidence="4">
    <location>
        <begin position="20"/>
        <end position="38"/>
    </location>
</feature>
<dbReference type="PANTHER" id="PTHR43280">
    <property type="entry name" value="ARAC-FAMILY TRANSCRIPTIONAL REGULATOR"/>
    <property type="match status" value="1"/>
</dbReference>
<sequence>MSMIIKYLKEKRRLFFSWLYSYLLIILISLLISSVAYIQSINVIKTEIDESYLAMLKQLRQTVDAKLSDIEKIKTTIMLDKNINSQSGNPIYHLSLYYGINTIKACEIANSHISDIFIYYPNRNIVASGNGTCEADEYFNIYYPGKIKDMQEWKNFLKGKHVKEFCPMSSINIDKPDMGGIVFLQSITYDTRQKDYAVLGIVLSSTFLENSLSSFNGIPESNSIIINGSNEIVAALKKDIDFDVSDLIVENNYGIKPFRSNSLEAELVYIKSDVVDWRYITIIPRSVFSGKAKDVINIILLCTTVCIAGGIIAAFLFARKNYNPIDNLLQLFSKSGKLKFDNKLNELKIIEDSMLDIINENRSIASTLEKQKPILKNDFLNKLVKGYIMNRISLDDICMSYGIEFKGENFVLILFYLEELGCVYSPEEDDNEENAIELANFIISNIMEELISKEYNSSFFEVDQAVACLVNPAKSSDRSVDVLDEIKNIIISGKEFIMDKFHIIFTASVSNIHPLDEIPNAYRECLEAAEYKLIVGSNNIILFRDIHAYENRSFSNAYPIEIQQQFINSIRANDFIQAKQVMDQIFKRNILNSNISLDMARCLLFAIINTMVNAIDDIYTEVDSSFLENLNPMQRLIQCKTVFEMQKQMEFILGEIESYNHAKKKTTCSSKIKDINAYIESHYFDHNLSVASIASEFDLNPVYLSRFYKEHTGDGILNTINKIRLEKAKVFLKDFDLKIKDISEMVGFLNSTIFIRTFKKYEGITPGKYRELLDAQNNS</sequence>
<accession>A0A2K2FS43</accession>
<gene>
    <name evidence="6" type="ORF">CDQ84_00835</name>
</gene>
<evidence type="ECO:0000259" key="5">
    <source>
        <dbReference type="PROSITE" id="PS01124"/>
    </source>
</evidence>
<feature type="domain" description="HTH araC/xylS-type" evidence="5">
    <location>
        <begin position="673"/>
        <end position="772"/>
    </location>
</feature>
<evidence type="ECO:0000256" key="2">
    <source>
        <dbReference type="ARBA" id="ARBA00023125"/>
    </source>
</evidence>
<dbReference type="PRINTS" id="PR00032">
    <property type="entry name" value="HTHARAC"/>
</dbReference>
<evidence type="ECO:0000256" key="1">
    <source>
        <dbReference type="ARBA" id="ARBA00023015"/>
    </source>
</evidence>
<dbReference type="Pfam" id="PF12833">
    <property type="entry name" value="HTH_18"/>
    <property type="match status" value="1"/>
</dbReference>
<dbReference type="OrthoDB" id="2515823at2"/>
<dbReference type="InterPro" id="IPR020449">
    <property type="entry name" value="Tscrpt_reg_AraC-type_HTH"/>
</dbReference>
<keyword evidence="1" id="KW-0805">Transcription regulation</keyword>
<evidence type="ECO:0000256" key="3">
    <source>
        <dbReference type="ARBA" id="ARBA00023163"/>
    </source>
</evidence>
<keyword evidence="4" id="KW-0472">Membrane</keyword>
<organism evidence="6 7">
    <name type="scientific">Clostridium thermosuccinogenes</name>
    <dbReference type="NCBI Taxonomy" id="84032"/>
    <lineage>
        <taxon>Bacteria</taxon>
        <taxon>Bacillati</taxon>
        <taxon>Bacillota</taxon>
        <taxon>Clostridia</taxon>
        <taxon>Eubacteriales</taxon>
        <taxon>Clostridiaceae</taxon>
        <taxon>Clostridium</taxon>
    </lineage>
</organism>
<evidence type="ECO:0000313" key="7">
    <source>
        <dbReference type="Proteomes" id="UP000236151"/>
    </source>
</evidence>
<comment type="caution">
    <text evidence="6">The sequence shown here is derived from an EMBL/GenBank/DDBJ whole genome shotgun (WGS) entry which is preliminary data.</text>
</comment>
<evidence type="ECO:0000256" key="4">
    <source>
        <dbReference type="SAM" id="Phobius"/>
    </source>
</evidence>
<keyword evidence="7" id="KW-1185">Reference proteome</keyword>
<dbReference type="InterPro" id="IPR009057">
    <property type="entry name" value="Homeodomain-like_sf"/>
</dbReference>
<dbReference type="EMBL" id="NIOJ01000001">
    <property type="protein sequence ID" value="PNU01584.1"/>
    <property type="molecule type" value="Genomic_DNA"/>
</dbReference>
<dbReference type="SMART" id="SM00342">
    <property type="entry name" value="HTH_ARAC"/>
    <property type="match status" value="1"/>
</dbReference>
<dbReference type="Proteomes" id="UP000236151">
    <property type="component" value="Unassembled WGS sequence"/>
</dbReference>
<feature type="transmembrane region" description="Helical" evidence="4">
    <location>
        <begin position="295"/>
        <end position="318"/>
    </location>
</feature>
<dbReference type="AlphaFoldDB" id="A0A2K2FS43"/>
<keyword evidence="4" id="KW-0812">Transmembrane</keyword>
<dbReference type="InterPro" id="IPR018060">
    <property type="entry name" value="HTH_AraC"/>
</dbReference>
<dbReference type="GO" id="GO:0043565">
    <property type="term" value="F:sequence-specific DNA binding"/>
    <property type="evidence" value="ECO:0007669"/>
    <property type="project" value="InterPro"/>
</dbReference>
<keyword evidence="4" id="KW-1133">Transmembrane helix</keyword>
<dbReference type="RefSeq" id="WP_103079813.1">
    <property type="nucleotide sequence ID" value="NZ_CP021850.1"/>
</dbReference>
<keyword evidence="2" id="KW-0238">DNA-binding</keyword>
<dbReference type="SUPFAM" id="SSF46689">
    <property type="entry name" value="Homeodomain-like"/>
    <property type="match status" value="1"/>
</dbReference>
<dbReference type="PROSITE" id="PS01124">
    <property type="entry name" value="HTH_ARAC_FAMILY_2"/>
    <property type="match status" value="1"/>
</dbReference>
<name>A0A2K2FS43_9CLOT</name>
<evidence type="ECO:0000313" key="6">
    <source>
        <dbReference type="EMBL" id="PNU01584.1"/>
    </source>
</evidence>
<dbReference type="PANTHER" id="PTHR43280:SF10">
    <property type="entry name" value="REGULATORY PROTEIN POCR"/>
    <property type="match status" value="1"/>
</dbReference>
<dbReference type="Gene3D" id="1.10.10.60">
    <property type="entry name" value="Homeodomain-like"/>
    <property type="match status" value="2"/>
</dbReference>
<dbReference type="KEGG" id="cthd:CDO33_16825"/>
<dbReference type="InterPro" id="IPR018062">
    <property type="entry name" value="HTH_AraC-typ_CS"/>
</dbReference>
<dbReference type="GO" id="GO:0003700">
    <property type="term" value="F:DNA-binding transcription factor activity"/>
    <property type="evidence" value="ECO:0007669"/>
    <property type="project" value="InterPro"/>
</dbReference>
<protein>
    <recommendedName>
        <fullName evidence="5">HTH araC/xylS-type domain-containing protein</fullName>
    </recommendedName>
</protein>